<organism evidence="2 3">
    <name type="scientific">Ceraceosorus bombacis</name>
    <dbReference type="NCBI Taxonomy" id="401625"/>
    <lineage>
        <taxon>Eukaryota</taxon>
        <taxon>Fungi</taxon>
        <taxon>Dikarya</taxon>
        <taxon>Basidiomycota</taxon>
        <taxon>Ustilaginomycotina</taxon>
        <taxon>Exobasidiomycetes</taxon>
        <taxon>Ceraceosorales</taxon>
        <taxon>Ceraceosoraceae</taxon>
        <taxon>Ceraceosorus</taxon>
    </lineage>
</organism>
<sequence>MESAVILSETGGLRPSLLSPSTFLVSSNEGEVAFGMRSSLSAAATCALQAVLGLLLLAHHQIFAHSDNHTPEHDLDGKLKTTSTQLAAQVAELPLFKIDMKDYVAANPLLKAARNMYHENGWEYERLRGKQRSSKEVREHVVRPAPSTKSSNALSNPTGSTFYAKPGEELYDAVRENRIVGKVHTPNYIGIKGVYDASSEEATVRAFELGKPDRGFRGKEDEALGLSVKEWENWPIEQIPARVLNPLKDVANIFFYTIRAAHFFSSQHSQNKSATRSPSVLDQVLHPSYLPICASTRSLAQMSRALHLAASIYILVIAVLLGTRHAHAVQTPPAVPDTRVSKARPDAAAAAAAAATPFSSIWKRAPLLSSLAKKVLIKIQKASATTSRGGNLSCLGCGKTDFSDPGPSPPHRGSPVTEYSISSTSLSSYGYKTTEQDSMGDLKESVRAHKQAQKLKGSTLQSESSGFLVAAGPRPSKAASTRW</sequence>
<feature type="region of interest" description="Disordered" evidence="1">
    <location>
        <begin position="430"/>
        <end position="483"/>
    </location>
</feature>
<dbReference type="Proteomes" id="UP000054845">
    <property type="component" value="Unassembled WGS sequence"/>
</dbReference>
<evidence type="ECO:0000256" key="1">
    <source>
        <dbReference type="SAM" id="MobiDB-lite"/>
    </source>
</evidence>
<evidence type="ECO:0000313" key="2">
    <source>
        <dbReference type="EMBL" id="CEH15884.1"/>
    </source>
</evidence>
<dbReference type="EMBL" id="CCYA01000272">
    <property type="protein sequence ID" value="CEH15884.1"/>
    <property type="molecule type" value="Genomic_DNA"/>
</dbReference>
<feature type="region of interest" description="Disordered" evidence="1">
    <location>
        <begin position="133"/>
        <end position="159"/>
    </location>
</feature>
<name>A0A0P1BJC9_9BASI</name>
<feature type="compositionally biased region" description="Polar residues" evidence="1">
    <location>
        <begin position="456"/>
        <end position="465"/>
    </location>
</feature>
<feature type="compositionally biased region" description="Basic and acidic residues" evidence="1">
    <location>
        <begin position="133"/>
        <end position="142"/>
    </location>
</feature>
<protein>
    <submittedName>
        <fullName evidence="2">Uncharacterized protein</fullName>
    </submittedName>
</protein>
<feature type="compositionally biased region" description="Polar residues" evidence="1">
    <location>
        <begin position="147"/>
        <end position="159"/>
    </location>
</feature>
<evidence type="ECO:0000313" key="3">
    <source>
        <dbReference type="Proteomes" id="UP000054845"/>
    </source>
</evidence>
<dbReference type="AlphaFoldDB" id="A0A0P1BJC9"/>
<keyword evidence="3" id="KW-1185">Reference proteome</keyword>
<accession>A0A0P1BJC9</accession>
<feature type="region of interest" description="Disordered" evidence="1">
    <location>
        <begin position="402"/>
        <end position="421"/>
    </location>
</feature>
<reference evidence="2 3" key="1">
    <citation type="submission" date="2014-09" db="EMBL/GenBank/DDBJ databases">
        <authorList>
            <person name="Magalhaes I.L.F."/>
            <person name="Oliveira U."/>
            <person name="Santos F.R."/>
            <person name="Vidigal T.H.D.A."/>
            <person name="Brescovit A.D."/>
            <person name="Santos A.J."/>
        </authorList>
    </citation>
    <scope>NUCLEOTIDE SEQUENCE [LARGE SCALE GENOMIC DNA]</scope>
</reference>
<dbReference type="OrthoDB" id="10514737at2759"/>
<proteinExistence type="predicted"/>